<dbReference type="InterPro" id="IPR047117">
    <property type="entry name" value="PERK1-13-like"/>
</dbReference>
<dbReference type="PROSITE" id="PS50011">
    <property type="entry name" value="PROTEIN_KINASE_DOM"/>
    <property type="match status" value="1"/>
</dbReference>
<keyword evidence="7 14" id="KW-0547">Nucleotide-binding</keyword>
<evidence type="ECO:0000313" key="16">
    <source>
        <dbReference type="EMBL" id="OAY36088.1"/>
    </source>
</evidence>
<keyword evidence="6" id="KW-0812">Transmembrane</keyword>
<keyword evidence="8" id="KW-0418">Kinase</keyword>
<dbReference type="InterPro" id="IPR011009">
    <property type="entry name" value="Kinase-like_dom_sf"/>
</dbReference>
<keyword evidence="4" id="KW-0723">Serine/threonine-protein kinase</keyword>
<evidence type="ECO:0000256" key="11">
    <source>
        <dbReference type="ARBA" id="ARBA00023136"/>
    </source>
</evidence>
<comment type="subcellular location">
    <subcellularLocation>
        <location evidence="1">Cell membrane</location>
        <topology evidence="1">Single-pass membrane protein</topology>
    </subcellularLocation>
</comment>
<evidence type="ECO:0000256" key="1">
    <source>
        <dbReference type="ARBA" id="ARBA00004162"/>
    </source>
</evidence>
<dbReference type="InterPro" id="IPR017441">
    <property type="entry name" value="Protein_kinase_ATP_BS"/>
</dbReference>
<evidence type="ECO:0000256" key="13">
    <source>
        <dbReference type="ARBA" id="ARBA00048679"/>
    </source>
</evidence>
<feature type="domain" description="Protein kinase" evidence="15">
    <location>
        <begin position="66"/>
        <end position="149"/>
    </location>
</feature>
<evidence type="ECO:0000256" key="14">
    <source>
        <dbReference type="PROSITE-ProRule" id="PRU10141"/>
    </source>
</evidence>
<dbReference type="Gene3D" id="3.30.200.20">
    <property type="entry name" value="Phosphorylase Kinase, domain 1"/>
    <property type="match status" value="1"/>
</dbReference>
<evidence type="ECO:0000256" key="12">
    <source>
        <dbReference type="ARBA" id="ARBA00047899"/>
    </source>
</evidence>
<dbReference type="PANTHER" id="PTHR47982:SF40">
    <property type="entry name" value="NON-SPECIFIC SERINE_THREONINE PROTEIN KINASE"/>
    <property type="match status" value="1"/>
</dbReference>
<dbReference type="EC" id="2.7.11.1" evidence="2"/>
<evidence type="ECO:0000256" key="9">
    <source>
        <dbReference type="ARBA" id="ARBA00022840"/>
    </source>
</evidence>
<keyword evidence="3" id="KW-1003">Cell membrane</keyword>
<dbReference type="PROSITE" id="PS00107">
    <property type="entry name" value="PROTEIN_KINASE_ATP"/>
    <property type="match status" value="1"/>
</dbReference>
<sequence length="149" mass="16908">MSVTLALSLNLNKHPSLSRRWRCSIAVRLQILMASSSGKSDYSRELNPPALRKYSYEELSKATQHFSNNNWLGSGGFGDVFRGSLDSECVAIKKLKHKKYGEPEEIKCHKRVSQPILVKLIGYCHEGADKLLVLEYVPNKTLRHHLDDN</sequence>
<dbReference type="GO" id="GO:0005524">
    <property type="term" value="F:ATP binding"/>
    <property type="evidence" value="ECO:0007669"/>
    <property type="project" value="UniProtKB-UniRule"/>
</dbReference>
<proteinExistence type="predicted"/>
<gene>
    <name evidence="16" type="ORF">MANES_12G155000</name>
</gene>
<evidence type="ECO:0000259" key="15">
    <source>
        <dbReference type="PROSITE" id="PS50011"/>
    </source>
</evidence>
<evidence type="ECO:0000256" key="7">
    <source>
        <dbReference type="ARBA" id="ARBA00022741"/>
    </source>
</evidence>
<dbReference type="AlphaFoldDB" id="A0A2C9UY17"/>
<comment type="catalytic activity">
    <reaction evidence="13">
        <text>L-seryl-[protein] + ATP = O-phospho-L-seryl-[protein] + ADP + H(+)</text>
        <dbReference type="Rhea" id="RHEA:17989"/>
        <dbReference type="Rhea" id="RHEA-COMP:9863"/>
        <dbReference type="Rhea" id="RHEA-COMP:11604"/>
        <dbReference type="ChEBI" id="CHEBI:15378"/>
        <dbReference type="ChEBI" id="CHEBI:29999"/>
        <dbReference type="ChEBI" id="CHEBI:30616"/>
        <dbReference type="ChEBI" id="CHEBI:83421"/>
        <dbReference type="ChEBI" id="CHEBI:456216"/>
        <dbReference type="EC" id="2.7.11.1"/>
    </reaction>
</comment>
<evidence type="ECO:0000256" key="4">
    <source>
        <dbReference type="ARBA" id="ARBA00022527"/>
    </source>
</evidence>
<evidence type="ECO:0000256" key="3">
    <source>
        <dbReference type="ARBA" id="ARBA00022475"/>
    </source>
</evidence>
<feature type="binding site" evidence="14">
    <location>
        <position position="94"/>
    </location>
    <ligand>
        <name>ATP</name>
        <dbReference type="ChEBI" id="CHEBI:30616"/>
    </ligand>
</feature>
<comment type="catalytic activity">
    <reaction evidence="12">
        <text>L-threonyl-[protein] + ATP = O-phospho-L-threonyl-[protein] + ADP + H(+)</text>
        <dbReference type="Rhea" id="RHEA:46608"/>
        <dbReference type="Rhea" id="RHEA-COMP:11060"/>
        <dbReference type="Rhea" id="RHEA-COMP:11605"/>
        <dbReference type="ChEBI" id="CHEBI:15378"/>
        <dbReference type="ChEBI" id="CHEBI:30013"/>
        <dbReference type="ChEBI" id="CHEBI:30616"/>
        <dbReference type="ChEBI" id="CHEBI:61977"/>
        <dbReference type="ChEBI" id="CHEBI:456216"/>
        <dbReference type="EC" id="2.7.11.1"/>
    </reaction>
</comment>
<organism evidence="16">
    <name type="scientific">Manihot esculenta</name>
    <name type="common">Cassava</name>
    <name type="synonym">Jatropha manihot</name>
    <dbReference type="NCBI Taxonomy" id="3983"/>
    <lineage>
        <taxon>Eukaryota</taxon>
        <taxon>Viridiplantae</taxon>
        <taxon>Streptophyta</taxon>
        <taxon>Embryophyta</taxon>
        <taxon>Tracheophyta</taxon>
        <taxon>Spermatophyta</taxon>
        <taxon>Magnoliopsida</taxon>
        <taxon>eudicotyledons</taxon>
        <taxon>Gunneridae</taxon>
        <taxon>Pentapetalae</taxon>
        <taxon>rosids</taxon>
        <taxon>fabids</taxon>
        <taxon>Malpighiales</taxon>
        <taxon>Euphorbiaceae</taxon>
        <taxon>Crotonoideae</taxon>
        <taxon>Manihoteae</taxon>
        <taxon>Manihot</taxon>
    </lineage>
</organism>
<dbReference type="GO" id="GO:0004674">
    <property type="term" value="F:protein serine/threonine kinase activity"/>
    <property type="evidence" value="ECO:0007669"/>
    <property type="project" value="UniProtKB-KW"/>
</dbReference>
<reference evidence="16" key="1">
    <citation type="submission" date="2016-02" db="EMBL/GenBank/DDBJ databases">
        <title>WGS assembly of Manihot esculenta.</title>
        <authorList>
            <person name="Bredeson J.V."/>
            <person name="Prochnik S.E."/>
            <person name="Lyons J.B."/>
            <person name="Schmutz J."/>
            <person name="Grimwood J."/>
            <person name="Vrebalov J."/>
            <person name="Bart R.S."/>
            <person name="Amuge T."/>
            <person name="Ferguson M.E."/>
            <person name="Green R."/>
            <person name="Putnam N."/>
            <person name="Stites J."/>
            <person name="Rounsley S."/>
            <person name="Rokhsar D.S."/>
        </authorList>
    </citation>
    <scope>NUCLEOTIDE SEQUENCE [LARGE SCALE GENOMIC DNA]</scope>
    <source>
        <tissue evidence="16">Leaf</tissue>
    </source>
</reference>
<dbReference type="InterPro" id="IPR000719">
    <property type="entry name" value="Prot_kinase_dom"/>
</dbReference>
<protein>
    <recommendedName>
        <fullName evidence="2">non-specific serine/threonine protein kinase</fullName>
        <ecNumber evidence="2">2.7.11.1</ecNumber>
    </recommendedName>
</protein>
<dbReference type="PANTHER" id="PTHR47982">
    <property type="entry name" value="PROLINE-RICH RECEPTOR-LIKE PROTEIN KINASE PERK4"/>
    <property type="match status" value="1"/>
</dbReference>
<dbReference type="SUPFAM" id="SSF56112">
    <property type="entry name" value="Protein kinase-like (PK-like)"/>
    <property type="match status" value="1"/>
</dbReference>
<evidence type="ECO:0000256" key="2">
    <source>
        <dbReference type="ARBA" id="ARBA00012513"/>
    </source>
</evidence>
<keyword evidence="11" id="KW-0472">Membrane</keyword>
<name>A0A2C9UY17_MANES</name>
<evidence type="ECO:0000256" key="10">
    <source>
        <dbReference type="ARBA" id="ARBA00022989"/>
    </source>
</evidence>
<evidence type="ECO:0000256" key="8">
    <source>
        <dbReference type="ARBA" id="ARBA00022777"/>
    </source>
</evidence>
<keyword evidence="5" id="KW-0808">Transferase</keyword>
<keyword evidence="10" id="KW-1133">Transmembrane helix</keyword>
<accession>A0A2C9UY17</accession>
<evidence type="ECO:0000256" key="6">
    <source>
        <dbReference type="ARBA" id="ARBA00022692"/>
    </source>
</evidence>
<dbReference type="GO" id="GO:0005886">
    <property type="term" value="C:plasma membrane"/>
    <property type="evidence" value="ECO:0007669"/>
    <property type="project" value="UniProtKB-SubCell"/>
</dbReference>
<keyword evidence="9 14" id="KW-0067">ATP-binding</keyword>
<evidence type="ECO:0000256" key="5">
    <source>
        <dbReference type="ARBA" id="ARBA00022679"/>
    </source>
</evidence>
<dbReference type="EMBL" id="CM004398">
    <property type="protein sequence ID" value="OAY36088.1"/>
    <property type="molecule type" value="Genomic_DNA"/>
</dbReference>
<dbReference type="Pfam" id="PF00069">
    <property type="entry name" value="Pkinase"/>
    <property type="match status" value="1"/>
</dbReference>